<evidence type="ECO:0000256" key="6">
    <source>
        <dbReference type="ARBA" id="ARBA00022801"/>
    </source>
</evidence>
<evidence type="ECO:0000259" key="9">
    <source>
        <dbReference type="PROSITE" id="PS00631"/>
    </source>
</evidence>
<comment type="cofactor">
    <cofactor evidence="8">
        <name>Mn(2+)</name>
        <dbReference type="ChEBI" id="CHEBI:29035"/>
    </cofactor>
    <text evidence="8">Binds 2 manganese ions per subunit.</text>
</comment>
<dbReference type="InterPro" id="IPR043472">
    <property type="entry name" value="Macro_dom-like"/>
</dbReference>
<name>A0A7L7KRR1_9MOLU</name>
<dbReference type="InterPro" id="IPR000819">
    <property type="entry name" value="Peptidase_M17_C"/>
</dbReference>
<sequence length="463" mass="51427">MVDIHEQKTFDFITEENDIVLVNKLDHPLVKAIDKQMDGLLQNNFDKPFTTVHTLGKMVAKKLHIVNKTDLEKPDKREEIYKQIAKLKGDLCVLIDTFEINDYLEIVQDLSEHILTNNYVFNTFKNDKKTDDKNFYYYGETAIYRNVLKGYVYGEMMNKCRDLVNTPYNHLNAIDLANYAKALETYDNVTVTIYDKKQIEDMNMGSYLGVNKGSSDEPRLIFIEYKGSTTKEPVALVGKGVMYDTGGYSIKTSTGMPGMKVDMAGAAAVISAIEAIAKLKLDAHVMSIVAATDNRIGDGAIVPDDILTAANGKTIEIISTDAEGRLTLADAVWFAQQQGAKKVIDVATLTGSMVRALGKEYTGAFTNDNEFLQELMDASNKTKEPLWEMPINKGYHKLLESKFADMKNTGGPLAGASTAAAFIENFIDEDTKWIHLDIAGTASNKANEGTGVMVKTFTELFDN</sequence>
<dbReference type="InterPro" id="IPR011356">
    <property type="entry name" value="Leucine_aapep/pepB"/>
</dbReference>
<dbReference type="GO" id="GO:0006508">
    <property type="term" value="P:proteolysis"/>
    <property type="evidence" value="ECO:0007669"/>
    <property type="project" value="UniProtKB-KW"/>
</dbReference>
<feature type="binding site" evidence="8">
    <location>
        <position position="244"/>
    </location>
    <ligand>
        <name>Mn(2+)</name>
        <dbReference type="ChEBI" id="CHEBI:29035"/>
        <label>2</label>
    </ligand>
</feature>
<dbReference type="PROSITE" id="PS00631">
    <property type="entry name" value="CYTOSOL_AP"/>
    <property type="match status" value="1"/>
</dbReference>
<dbReference type="HAMAP" id="MF_00181">
    <property type="entry name" value="Cytosol_peptidase_M17"/>
    <property type="match status" value="1"/>
</dbReference>
<feature type="binding site" evidence="8">
    <location>
        <position position="321"/>
    </location>
    <ligand>
        <name>Mn(2+)</name>
        <dbReference type="ChEBI" id="CHEBI:29035"/>
        <label>1</label>
    </ligand>
</feature>
<comment type="function">
    <text evidence="7 8">Presumably involved in the processing and regular turnover of intracellular proteins. Catalyzes the removal of unsubstituted N-terminal amino acids from various peptides.</text>
</comment>
<evidence type="ECO:0000256" key="3">
    <source>
        <dbReference type="ARBA" id="ARBA00009528"/>
    </source>
</evidence>
<evidence type="ECO:0000256" key="2">
    <source>
        <dbReference type="ARBA" id="ARBA00000967"/>
    </source>
</evidence>
<comment type="catalytic activity">
    <reaction evidence="1 8">
        <text>Release of an N-terminal amino acid, Xaa-|-Yaa-, in which Xaa is preferably Leu, but may be other amino acids including Pro although not Arg or Lys, and Yaa may be Pro. Amino acid amides and methyl esters are also readily hydrolyzed, but rates on arylamides are exceedingly low.</text>
        <dbReference type="EC" id="3.4.11.1"/>
    </reaction>
</comment>
<dbReference type="PRINTS" id="PR00481">
    <property type="entry name" value="LAMNOPPTDASE"/>
</dbReference>
<dbReference type="Gene3D" id="3.40.630.10">
    <property type="entry name" value="Zn peptidases"/>
    <property type="match status" value="1"/>
</dbReference>
<protein>
    <recommendedName>
        <fullName evidence="8">Probable cytosol aminopeptidase</fullName>
        <ecNumber evidence="8">3.4.11.1</ecNumber>
    </recommendedName>
    <alternativeName>
        <fullName evidence="8">Leucine aminopeptidase</fullName>
        <shortName evidence="8">LAP</shortName>
        <ecNumber evidence="8">3.4.11.10</ecNumber>
    </alternativeName>
    <alternativeName>
        <fullName evidence="8">Leucyl aminopeptidase</fullName>
    </alternativeName>
</protein>
<feature type="binding site" evidence="8">
    <location>
        <position position="323"/>
    </location>
    <ligand>
        <name>Mn(2+)</name>
        <dbReference type="ChEBI" id="CHEBI:29035"/>
        <label>1</label>
    </ligand>
</feature>
<dbReference type="EC" id="3.4.11.1" evidence="8"/>
<dbReference type="RefSeq" id="WP_258878575.1">
    <property type="nucleotide sequence ID" value="NZ_CP048914.1"/>
</dbReference>
<dbReference type="CDD" id="cd00433">
    <property type="entry name" value="Peptidase_M17"/>
    <property type="match status" value="1"/>
</dbReference>
<evidence type="ECO:0000256" key="8">
    <source>
        <dbReference type="HAMAP-Rule" id="MF_00181"/>
    </source>
</evidence>
<keyword evidence="6 8" id="KW-0378">Hydrolase</keyword>
<dbReference type="Pfam" id="PF00883">
    <property type="entry name" value="Peptidase_M17"/>
    <property type="match status" value="1"/>
</dbReference>
<keyword evidence="5 8" id="KW-0645">Protease</keyword>
<feature type="binding site" evidence="8">
    <location>
        <position position="239"/>
    </location>
    <ligand>
        <name>Mn(2+)</name>
        <dbReference type="ChEBI" id="CHEBI:29035"/>
        <label>2</label>
    </ligand>
</feature>
<keyword evidence="8" id="KW-0464">Manganese</keyword>
<keyword evidence="8" id="KW-0479">Metal-binding</keyword>
<feature type="binding site" evidence="8">
    <location>
        <position position="244"/>
    </location>
    <ligand>
        <name>Mn(2+)</name>
        <dbReference type="ChEBI" id="CHEBI:29035"/>
        <label>1</label>
    </ligand>
</feature>
<feature type="binding site" evidence="8">
    <location>
        <position position="262"/>
    </location>
    <ligand>
        <name>Mn(2+)</name>
        <dbReference type="ChEBI" id="CHEBI:29035"/>
        <label>2</label>
    </ligand>
</feature>
<feature type="binding site" evidence="8">
    <location>
        <position position="323"/>
    </location>
    <ligand>
        <name>Mn(2+)</name>
        <dbReference type="ChEBI" id="CHEBI:29035"/>
        <label>2</label>
    </ligand>
</feature>
<accession>A0A7L7KRR1</accession>
<proteinExistence type="inferred from homology"/>
<evidence type="ECO:0000313" key="11">
    <source>
        <dbReference type="Proteomes" id="UP000514720"/>
    </source>
</evidence>
<dbReference type="Proteomes" id="UP000514720">
    <property type="component" value="Chromosome"/>
</dbReference>
<evidence type="ECO:0000313" key="10">
    <source>
        <dbReference type="EMBL" id="QMS84952.1"/>
    </source>
</evidence>
<dbReference type="EC" id="3.4.11.10" evidence="8"/>
<dbReference type="Gene3D" id="3.40.220.10">
    <property type="entry name" value="Leucine Aminopeptidase, subunit E, domain 1"/>
    <property type="match status" value="1"/>
</dbReference>
<feature type="active site" evidence="8">
    <location>
        <position position="325"/>
    </location>
</feature>
<comment type="similarity">
    <text evidence="3 8">Belongs to the peptidase M17 family.</text>
</comment>
<dbReference type="EMBL" id="CP048914">
    <property type="protein sequence ID" value="QMS84952.1"/>
    <property type="molecule type" value="Genomic_DNA"/>
</dbReference>
<reference evidence="10 11" key="1">
    <citation type="submission" date="2020-02" db="EMBL/GenBank/DDBJ databases">
        <authorList>
            <person name="Zheng R.K."/>
            <person name="Sun C.M."/>
        </authorList>
    </citation>
    <scope>NUCLEOTIDE SEQUENCE [LARGE SCALE GENOMIC DNA]</scope>
    <source>
        <strain evidence="11">zrk13</strain>
    </source>
</reference>
<evidence type="ECO:0000256" key="1">
    <source>
        <dbReference type="ARBA" id="ARBA00000135"/>
    </source>
</evidence>
<comment type="subcellular location">
    <subcellularLocation>
        <location evidence="8">Cytoplasm</location>
    </subcellularLocation>
</comment>
<dbReference type="GO" id="GO:0070006">
    <property type="term" value="F:metalloaminopeptidase activity"/>
    <property type="evidence" value="ECO:0007669"/>
    <property type="project" value="InterPro"/>
</dbReference>
<feature type="active site" evidence="8">
    <location>
        <position position="251"/>
    </location>
</feature>
<organism evidence="10 11">
    <name type="scientific">Candidatus Xianfuyuplasma coldseepsis</name>
    <dbReference type="NCBI Taxonomy" id="2782163"/>
    <lineage>
        <taxon>Bacteria</taxon>
        <taxon>Bacillati</taxon>
        <taxon>Mycoplasmatota</taxon>
        <taxon>Mollicutes</taxon>
        <taxon>Candidatus Izemoplasmatales</taxon>
        <taxon>Candidatus Izemoplasmataceae</taxon>
        <taxon>Candidatus Xianfuyuplasma</taxon>
    </lineage>
</organism>
<comment type="catalytic activity">
    <reaction evidence="2 8">
        <text>Release of an N-terminal amino acid, preferentially leucine, but not glutamic or aspartic acids.</text>
        <dbReference type="EC" id="3.4.11.10"/>
    </reaction>
</comment>
<dbReference type="AlphaFoldDB" id="A0A7L7KRR1"/>
<dbReference type="SUPFAM" id="SSF53187">
    <property type="entry name" value="Zn-dependent exopeptidases"/>
    <property type="match status" value="1"/>
</dbReference>
<dbReference type="GO" id="GO:0005737">
    <property type="term" value="C:cytoplasm"/>
    <property type="evidence" value="ECO:0007669"/>
    <property type="project" value="UniProtKB-SubCell"/>
</dbReference>
<evidence type="ECO:0000256" key="5">
    <source>
        <dbReference type="ARBA" id="ARBA00022670"/>
    </source>
</evidence>
<evidence type="ECO:0000256" key="7">
    <source>
        <dbReference type="ARBA" id="ARBA00049972"/>
    </source>
</evidence>
<dbReference type="GO" id="GO:0030145">
    <property type="term" value="F:manganese ion binding"/>
    <property type="evidence" value="ECO:0007669"/>
    <property type="project" value="UniProtKB-UniRule"/>
</dbReference>
<feature type="domain" description="Cytosol aminopeptidase" evidence="9">
    <location>
        <begin position="319"/>
        <end position="326"/>
    </location>
</feature>
<evidence type="ECO:0000256" key="4">
    <source>
        <dbReference type="ARBA" id="ARBA00022438"/>
    </source>
</evidence>
<dbReference type="KEGG" id="xcl:G4Z02_04005"/>
<keyword evidence="8" id="KW-0963">Cytoplasm</keyword>
<dbReference type="InterPro" id="IPR023042">
    <property type="entry name" value="Peptidase_M17_leu_NH2_pept"/>
</dbReference>
<dbReference type="PANTHER" id="PTHR11963">
    <property type="entry name" value="LEUCINE AMINOPEPTIDASE-RELATED"/>
    <property type="match status" value="1"/>
</dbReference>
<gene>
    <name evidence="8" type="primary">pepA</name>
    <name evidence="10" type="ORF">G4Z02_04005</name>
</gene>
<keyword evidence="11" id="KW-1185">Reference proteome</keyword>
<keyword evidence="4 8" id="KW-0031">Aminopeptidase</keyword>
<dbReference type="PANTHER" id="PTHR11963:SF23">
    <property type="entry name" value="CYTOSOL AMINOPEPTIDASE"/>
    <property type="match status" value="1"/>
</dbReference>